<evidence type="ECO:0000256" key="8">
    <source>
        <dbReference type="ARBA" id="ARBA00023065"/>
    </source>
</evidence>
<evidence type="ECO:0000256" key="12">
    <source>
        <dbReference type="SAM" id="Phobius"/>
    </source>
</evidence>
<dbReference type="CDD" id="cd11492">
    <property type="entry name" value="SLC5sbd_NIS-SMVT"/>
    <property type="match status" value="1"/>
</dbReference>
<evidence type="ECO:0000256" key="1">
    <source>
        <dbReference type="ARBA" id="ARBA00004651"/>
    </source>
</evidence>
<dbReference type="Gene3D" id="1.20.1730.10">
    <property type="entry name" value="Sodium/glucose cotransporter"/>
    <property type="match status" value="2"/>
</dbReference>
<dbReference type="EMBL" id="CAJNRD030001123">
    <property type="protein sequence ID" value="CAG5104222.1"/>
    <property type="molecule type" value="Genomic_DNA"/>
</dbReference>
<organism evidence="13 14">
    <name type="scientific">Cotesia congregata</name>
    <name type="common">Parasitoid wasp</name>
    <name type="synonym">Apanteles congregatus</name>
    <dbReference type="NCBI Taxonomy" id="51543"/>
    <lineage>
        <taxon>Eukaryota</taxon>
        <taxon>Metazoa</taxon>
        <taxon>Ecdysozoa</taxon>
        <taxon>Arthropoda</taxon>
        <taxon>Hexapoda</taxon>
        <taxon>Insecta</taxon>
        <taxon>Pterygota</taxon>
        <taxon>Neoptera</taxon>
        <taxon>Endopterygota</taxon>
        <taxon>Hymenoptera</taxon>
        <taxon>Apocrita</taxon>
        <taxon>Ichneumonoidea</taxon>
        <taxon>Braconidae</taxon>
        <taxon>Microgastrinae</taxon>
        <taxon>Cotesia</taxon>
    </lineage>
</organism>
<keyword evidence="7" id="KW-0915">Sodium</keyword>
<feature type="transmembrane region" description="Helical" evidence="12">
    <location>
        <begin position="336"/>
        <end position="353"/>
    </location>
</feature>
<evidence type="ECO:0000313" key="14">
    <source>
        <dbReference type="Proteomes" id="UP000786811"/>
    </source>
</evidence>
<dbReference type="OrthoDB" id="6132759at2759"/>
<keyword evidence="6 12" id="KW-1133">Transmembrane helix</keyword>
<dbReference type="InterPro" id="IPR001734">
    <property type="entry name" value="Na/solute_symporter"/>
</dbReference>
<gene>
    <name evidence="13" type="ORF">HICCMSTLAB_LOCUS11894</name>
</gene>
<dbReference type="InterPro" id="IPR051163">
    <property type="entry name" value="Sodium:Solute_Symporter_SSF"/>
</dbReference>
<feature type="transmembrane region" description="Helical" evidence="12">
    <location>
        <begin position="158"/>
        <end position="177"/>
    </location>
</feature>
<evidence type="ECO:0000256" key="3">
    <source>
        <dbReference type="ARBA" id="ARBA00022448"/>
    </source>
</evidence>
<evidence type="ECO:0000256" key="11">
    <source>
        <dbReference type="RuleBase" id="RU362091"/>
    </source>
</evidence>
<dbReference type="AlphaFoldDB" id="A0A8J2HMU2"/>
<evidence type="ECO:0000256" key="5">
    <source>
        <dbReference type="ARBA" id="ARBA00022692"/>
    </source>
</evidence>
<dbReference type="Pfam" id="PF00474">
    <property type="entry name" value="SSF"/>
    <property type="match status" value="2"/>
</dbReference>
<dbReference type="GO" id="GO:0015293">
    <property type="term" value="F:symporter activity"/>
    <property type="evidence" value="ECO:0007669"/>
    <property type="project" value="TreeGrafter"/>
</dbReference>
<proteinExistence type="inferred from homology"/>
<feature type="transmembrane region" description="Helical" evidence="12">
    <location>
        <begin position="84"/>
        <end position="104"/>
    </location>
</feature>
<dbReference type="GO" id="GO:0006814">
    <property type="term" value="P:sodium ion transport"/>
    <property type="evidence" value="ECO:0007669"/>
    <property type="project" value="UniProtKB-KW"/>
</dbReference>
<comment type="similarity">
    <text evidence="2 11">Belongs to the sodium:solute symporter (SSF) (TC 2.A.21) family.</text>
</comment>
<dbReference type="Proteomes" id="UP000786811">
    <property type="component" value="Unassembled WGS sequence"/>
</dbReference>
<evidence type="ECO:0000256" key="2">
    <source>
        <dbReference type="ARBA" id="ARBA00006434"/>
    </source>
</evidence>
<feature type="transmembrane region" description="Helical" evidence="12">
    <location>
        <begin position="383"/>
        <end position="404"/>
    </location>
</feature>
<feature type="transmembrane region" description="Helical" evidence="12">
    <location>
        <begin position="231"/>
        <end position="256"/>
    </location>
</feature>
<feature type="transmembrane region" description="Helical" evidence="12">
    <location>
        <begin position="359"/>
        <end position="376"/>
    </location>
</feature>
<comment type="caution">
    <text evidence="13">The sequence shown here is derived from an EMBL/GenBank/DDBJ whole genome shotgun (WGS) entry which is preliminary data.</text>
</comment>
<comment type="subcellular location">
    <subcellularLocation>
        <location evidence="1">Cell membrane</location>
        <topology evidence="1">Multi-pass membrane protein</topology>
    </subcellularLocation>
</comment>
<sequence>MDEKRTFDLIDCVVFALMLGVSAFVGVYHAYKARSNPDAVREYLIGGQKMSIFPISMSLIASYISGIALLGLPAEMYVYGTQYWSVIIADAFVSLTMAIIYLPVFYGLQITSSYEYLELRFNNYVRLLGSIIFIIKMLLYIPLVIYVPALAFNQVTGINVHVVAPLVCAVCIFYTTLGGLKAVVWTDTIQTVVMFGGVIIVAVLGTIRVGGFAEVWRRNFITGRIEFFNTIMIMAVGIITIVSLSCYTGILIYAAFYDCDPVVTKQINKADQLLPFYVMEIAQSIPGLPGLFVSGVFSAALSTMSTGLNSMSGVIYEDMIKPLMKKPLSQVAASRVMKFMVIFIGIICVALAGKSLSGITAGPLLGIFTLGMFFPCANSTGALVGALVSLHFVAWISLGTQAALSNGIIKIPKKPVSVEGCSEILQATAANATLIKDTINTTPFFLYQMSYLWYTWIGFLTAIIIGLFVSWLTGFNKYKSEDKKLYTPVIHCLLPSRSKKTNAINLEATSGS</sequence>
<keyword evidence="9 12" id="KW-0472">Membrane</keyword>
<dbReference type="PANTHER" id="PTHR42985">
    <property type="entry name" value="SODIUM-COUPLED MONOCARBOXYLATE TRANSPORTER"/>
    <property type="match status" value="1"/>
</dbReference>
<evidence type="ECO:0000256" key="6">
    <source>
        <dbReference type="ARBA" id="ARBA00022989"/>
    </source>
</evidence>
<feature type="transmembrane region" description="Helical" evidence="12">
    <location>
        <begin position="291"/>
        <end position="316"/>
    </location>
</feature>
<feature type="transmembrane region" description="Helical" evidence="12">
    <location>
        <begin position="124"/>
        <end position="146"/>
    </location>
</feature>
<keyword evidence="4" id="KW-1003">Cell membrane</keyword>
<keyword evidence="10" id="KW-0739">Sodium transport</keyword>
<name>A0A8J2HMU2_COTCN</name>
<evidence type="ECO:0000256" key="7">
    <source>
        <dbReference type="ARBA" id="ARBA00023053"/>
    </source>
</evidence>
<accession>A0A8J2HMU2</accession>
<feature type="transmembrane region" description="Helical" evidence="12">
    <location>
        <begin position="189"/>
        <end position="210"/>
    </location>
</feature>
<keyword evidence="5 12" id="KW-0812">Transmembrane</keyword>
<keyword evidence="8" id="KW-0406">Ion transport</keyword>
<dbReference type="PANTHER" id="PTHR42985:SF21">
    <property type="entry name" value="SODIUM-DEPENDENT MULTIVITAMIN TRANSPORTER-LIKE PROTEIN"/>
    <property type="match status" value="1"/>
</dbReference>
<protein>
    <submittedName>
        <fullName evidence="13">Similar to slc5a8: Sodium-coupled monocarboxylate transporter 1 (Danio rerio)</fullName>
    </submittedName>
</protein>
<dbReference type="GO" id="GO:0005886">
    <property type="term" value="C:plasma membrane"/>
    <property type="evidence" value="ECO:0007669"/>
    <property type="project" value="UniProtKB-SubCell"/>
</dbReference>
<evidence type="ECO:0000256" key="10">
    <source>
        <dbReference type="ARBA" id="ARBA00023201"/>
    </source>
</evidence>
<reference evidence="13" key="1">
    <citation type="submission" date="2021-04" db="EMBL/GenBank/DDBJ databases">
        <authorList>
            <person name="Chebbi M.A.C M."/>
        </authorList>
    </citation>
    <scope>NUCLEOTIDE SEQUENCE</scope>
</reference>
<feature type="transmembrane region" description="Helical" evidence="12">
    <location>
        <begin position="12"/>
        <end position="31"/>
    </location>
</feature>
<dbReference type="InterPro" id="IPR038377">
    <property type="entry name" value="Na/Glc_symporter_sf"/>
</dbReference>
<evidence type="ECO:0000256" key="9">
    <source>
        <dbReference type="ARBA" id="ARBA00023136"/>
    </source>
</evidence>
<feature type="transmembrane region" description="Helical" evidence="12">
    <location>
        <begin position="51"/>
        <end position="72"/>
    </location>
</feature>
<dbReference type="PROSITE" id="PS50283">
    <property type="entry name" value="NA_SOLUT_SYMP_3"/>
    <property type="match status" value="1"/>
</dbReference>
<feature type="transmembrane region" description="Helical" evidence="12">
    <location>
        <begin position="451"/>
        <end position="475"/>
    </location>
</feature>
<keyword evidence="3" id="KW-0813">Transport</keyword>
<keyword evidence="14" id="KW-1185">Reference proteome</keyword>
<evidence type="ECO:0000313" key="13">
    <source>
        <dbReference type="EMBL" id="CAG5104222.1"/>
    </source>
</evidence>
<evidence type="ECO:0000256" key="4">
    <source>
        <dbReference type="ARBA" id="ARBA00022475"/>
    </source>
</evidence>